<keyword evidence="3" id="KW-1185">Reference proteome</keyword>
<evidence type="ECO:0000313" key="3">
    <source>
        <dbReference type="Proteomes" id="UP001165079"/>
    </source>
</evidence>
<dbReference type="Proteomes" id="UP001165079">
    <property type="component" value="Unassembled WGS sequence"/>
</dbReference>
<name>A0A9W6W9V8_9ACTN</name>
<dbReference type="EMBL" id="BSTX01000002">
    <property type="protein sequence ID" value="GLZ77961.1"/>
    <property type="molecule type" value="Genomic_DNA"/>
</dbReference>
<accession>A0A9W6W9V8</accession>
<gene>
    <name evidence="2" type="ORF">Afil01_27680</name>
</gene>
<reference evidence="2" key="1">
    <citation type="submission" date="2023-03" db="EMBL/GenBank/DDBJ databases">
        <title>Actinorhabdospora filicis NBRC 111898.</title>
        <authorList>
            <person name="Ichikawa N."/>
            <person name="Sato H."/>
            <person name="Tonouchi N."/>
        </authorList>
    </citation>
    <scope>NUCLEOTIDE SEQUENCE</scope>
    <source>
        <strain evidence="2">NBRC 111898</strain>
    </source>
</reference>
<dbReference type="AlphaFoldDB" id="A0A9W6W9V8"/>
<protein>
    <recommendedName>
        <fullName evidence="4">DUF3592 domain-containing protein</fullName>
    </recommendedName>
</protein>
<keyword evidence="1" id="KW-0812">Transmembrane</keyword>
<organism evidence="2 3">
    <name type="scientific">Actinorhabdospora filicis</name>
    <dbReference type="NCBI Taxonomy" id="1785913"/>
    <lineage>
        <taxon>Bacteria</taxon>
        <taxon>Bacillati</taxon>
        <taxon>Actinomycetota</taxon>
        <taxon>Actinomycetes</taxon>
        <taxon>Micromonosporales</taxon>
        <taxon>Micromonosporaceae</taxon>
        <taxon>Actinorhabdospora</taxon>
    </lineage>
</organism>
<proteinExistence type="predicted"/>
<evidence type="ECO:0000256" key="1">
    <source>
        <dbReference type="SAM" id="Phobius"/>
    </source>
</evidence>
<keyword evidence="1" id="KW-1133">Transmembrane helix</keyword>
<evidence type="ECO:0008006" key="4">
    <source>
        <dbReference type="Google" id="ProtNLM"/>
    </source>
</evidence>
<evidence type="ECO:0000313" key="2">
    <source>
        <dbReference type="EMBL" id="GLZ77961.1"/>
    </source>
</evidence>
<sequence>MTAPIPAPPIPTPPVTGSRWRLGYLLFGVLLMVGALSVVIGARFHSEHADTVRELRNSGTPVTATVTKVEISSGRSGGTKRFKLRYEQSGGRGAWVNCEPDPCPAVDDTVRIWVDPDDPYRFVDERGRLAVTDPGRNDGRMTMVFGMVMAGIGVVGLISLAVFLHTGVGSGGRYRAPRRW</sequence>
<feature type="transmembrane region" description="Helical" evidence="1">
    <location>
        <begin position="22"/>
        <end position="44"/>
    </location>
</feature>
<feature type="transmembrane region" description="Helical" evidence="1">
    <location>
        <begin position="144"/>
        <end position="164"/>
    </location>
</feature>
<comment type="caution">
    <text evidence="2">The sequence shown here is derived from an EMBL/GenBank/DDBJ whole genome shotgun (WGS) entry which is preliminary data.</text>
</comment>
<dbReference type="RefSeq" id="WP_285663140.1">
    <property type="nucleotide sequence ID" value="NZ_BSTX01000002.1"/>
</dbReference>
<keyword evidence="1" id="KW-0472">Membrane</keyword>